<evidence type="ECO:0000313" key="5">
    <source>
        <dbReference type="Proteomes" id="UP001189429"/>
    </source>
</evidence>
<reference evidence="4" key="1">
    <citation type="submission" date="2023-10" db="EMBL/GenBank/DDBJ databases">
        <authorList>
            <person name="Chen Y."/>
            <person name="Shah S."/>
            <person name="Dougan E. K."/>
            <person name="Thang M."/>
            <person name="Chan C."/>
        </authorList>
    </citation>
    <scope>NUCLEOTIDE SEQUENCE [LARGE SCALE GENOMIC DNA]</scope>
</reference>
<accession>A0ABN9T322</accession>
<protein>
    <recommendedName>
        <fullName evidence="3">RRM domain-containing protein</fullName>
    </recommendedName>
</protein>
<dbReference type="EMBL" id="CAUYUJ010014287">
    <property type="protein sequence ID" value="CAK0839387.1"/>
    <property type="molecule type" value="Genomic_DNA"/>
</dbReference>
<dbReference type="InterPro" id="IPR000504">
    <property type="entry name" value="RRM_dom"/>
</dbReference>
<evidence type="ECO:0000256" key="2">
    <source>
        <dbReference type="PROSITE-ProRule" id="PRU00176"/>
    </source>
</evidence>
<organism evidence="4 5">
    <name type="scientific">Prorocentrum cordatum</name>
    <dbReference type="NCBI Taxonomy" id="2364126"/>
    <lineage>
        <taxon>Eukaryota</taxon>
        <taxon>Sar</taxon>
        <taxon>Alveolata</taxon>
        <taxon>Dinophyceae</taxon>
        <taxon>Prorocentrales</taxon>
        <taxon>Prorocentraceae</taxon>
        <taxon>Prorocentrum</taxon>
    </lineage>
</organism>
<keyword evidence="5" id="KW-1185">Reference proteome</keyword>
<dbReference type="InterPro" id="IPR012677">
    <property type="entry name" value="Nucleotide-bd_a/b_plait_sf"/>
</dbReference>
<dbReference type="Proteomes" id="UP001189429">
    <property type="component" value="Unassembled WGS sequence"/>
</dbReference>
<dbReference type="InterPro" id="IPR052462">
    <property type="entry name" value="SLIRP/GR-RBP-like"/>
</dbReference>
<comment type="caution">
    <text evidence="4">The sequence shown here is derived from an EMBL/GenBank/DDBJ whole genome shotgun (WGS) entry which is preliminary data.</text>
</comment>
<feature type="non-terminal residue" evidence="4">
    <location>
        <position position="249"/>
    </location>
</feature>
<dbReference type="InterPro" id="IPR035979">
    <property type="entry name" value="RBD_domain_sf"/>
</dbReference>
<gene>
    <name evidence="4" type="ORF">PCOR1329_LOCUS35067</name>
</gene>
<dbReference type="SUPFAM" id="SSF54928">
    <property type="entry name" value="RNA-binding domain, RBD"/>
    <property type="match status" value="1"/>
</dbReference>
<dbReference type="PROSITE" id="PS50102">
    <property type="entry name" value="RRM"/>
    <property type="match status" value="1"/>
</dbReference>
<evidence type="ECO:0000259" key="3">
    <source>
        <dbReference type="PROSITE" id="PS50102"/>
    </source>
</evidence>
<evidence type="ECO:0000256" key="1">
    <source>
        <dbReference type="ARBA" id="ARBA00022884"/>
    </source>
</evidence>
<keyword evidence="1 2" id="KW-0694">RNA-binding</keyword>
<sequence>KVFIYFWDTRDGLELSGWWFGDSVGGTLVWARAPLLAQNVPPAGWKVPWDAPMPEPGMLSVTRVAAEQGGVAAVAAASRATAPKARPLTASARAGAAPPNVVGSLLAAAMTQAAAGKTPQPAGQKQGTVFMAGLPPDAEEDELIEIFSNVGAVETVKIYRNPSSNLPLGHGFCDFYEASHAALAIQQLQGCEYRGRRLTVHSSRPGPHLLQQTTFVRPPTAPVLQPPPLVGARPPPAAASMAAVPQDFL</sequence>
<dbReference type="PANTHER" id="PTHR48027">
    <property type="entry name" value="HETEROGENEOUS NUCLEAR RIBONUCLEOPROTEIN 87F-RELATED"/>
    <property type="match status" value="1"/>
</dbReference>
<feature type="domain" description="RRM" evidence="3">
    <location>
        <begin position="127"/>
        <end position="205"/>
    </location>
</feature>
<feature type="non-terminal residue" evidence="4">
    <location>
        <position position="1"/>
    </location>
</feature>
<dbReference type="Gene3D" id="3.30.70.330">
    <property type="match status" value="1"/>
</dbReference>
<dbReference type="Pfam" id="PF00076">
    <property type="entry name" value="RRM_1"/>
    <property type="match status" value="1"/>
</dbReference>
<proteinExistence type="predicted"/>
<evidence type="ECO:0000313" key="4">
    <source>
        <dbReference type="EMBL" id="CAK0839387.1"/>
    </source>
</evidence>
<name>A0ABN9T322_9DINO</name>
<dbReference type="SMART" id="SM00360">
    <property type="entry name" value="RRM"/>
    <property type="match status" value="1"/>
</dbReference>